<keyword evidence="1" id="KW-0805">Transcription regulation</keyword>
<dbReference type="EMBL" id="LT906439">
    <property type="protein sequence ID" value="SNU89489.1"/>
    <property type="molecule type" value="Genomic_DNA"/>
</dbReference>
<gene>
    <name evidence="5" type="primary">slyA</name>
    <name evidence="5" type="ORF">SAMEA4412692_01502</name>
</gene>
<evidence type="ECO:0000313" key="5">
    <source>
        <dbReference type="EMBL" id="SNU89489.1"/>
    </source>
</evidence>
<dbReference type="KEGG" id="smen:SAMEA4412692_1502"/>
<protein>
    <submittedName>
        <fullName evidence="5">Putative transcriptional regulator</fullName>
    </submittedName>
</protein>
<dbReference type="InterPro" id="IPR036388">
    <property type="entry name" value="WH-like_DNA-bd_sf"/>
</dbReference>
<dbReference type="PANTHER" id="PTHR33164:SF64">
    <property type="entry name" value="TRANSCRIPTIONAL REGULATOR SLYA"/>
    <property type="match status" value="1"/>
</dbReference>
<proteinExistence type="predicted"/>
<keyword evidence="3" id="KW-0804">Transcription</keyword>
<dbReference type="InterPro" id="IPR036390">
    <property type="entry name" value="WH_DNA-bd_sf"/>
</dbReference>
<keyword evidence="6" id="KW-1185">Reference proteome</keyword>
<keyword evidence="2" id="KW-0238">DNA-binding</keyword>
<evidence type="ECO:0000259" key="4">
    <source>
        <dbReference type="PROSITE" id="PS50995"/>
    </source>
</evidence>
<sequence length="145" mass="16507">MELYESLGFLLNYSARLIKRKLDQELKQYHLTTSQWAILKILAEQNHISQAELANLTGTDRANCGTVLDKLLSKKFIEKSLSSKDRRSYIISITPPALELVEQIVSVVAQTNRQALKGFSKAEQEQFVNDLNLVINNLMKEGDRI</sequence>
<name>A0A239SW53_9STRE</name>
<evidence type="ECO:0000256" key="1">
    <source>
        <dbReference type="ARBA" id="ARBA00023015"/>
    </source>
</evidence>
<dbReference type="SUPFAM" id="SSF46785">
    <property type="entry name" value="Winged helix' DNA-binding domain"/>
    <property type="match status" value="1"/>
</dbReference>
<feature type="domain" description="HTH marR-type" evidence="4">
    <location>
        <begin position="4"/>
        <end position="136"/>
    </location>
</feature>
<evidence type="ECO:0000256" key="2">
    <source>
        <dbReference type="ARBA" id="ARBA00023125"/>
    </source>
</evidence>
<dbReference type="PANTHER" id="PTHR33164">
    <property type="entry name" value="TRANSCRIPTIONAL REGULATOR, MARR FAMILY"/>
    <property type="match status" value="1"/>
</dbReference>
<accession>A0A239SW53</accession>
<dbReference type="GO" id="GO:0003677">
    <property type="term" value="F:DNA binding"/>
    <property type="evidence" value="ECO:0007669"/>
    <property type="project" value="UniProtKB-KW"/>
</dbReference>
<dbReference type="InterPro" id="IPR000835">
    <property type="entry name" value="HTH_MarR-typ"/>
</dbReference>
<dbReference type="Gene3D" id="1.10.10.10">
    <property type="entry name" value="Winged helix-like DNA-binding domain superfamily/Winged helix DNA-binding domain"/>
    <property type="match status" value="1"/>
</dbReference>
<dbReference type="eggNOG" id="COG1846">
    <property type="taxonomic scope" value="Bacteria"/>
</dbReference>
<dbReference type="Proteomes" id="UP000215185">
    <property type="component" value="Chromosome 1"/>
</dbReference>
<dbReference type="OrthoDB" id="5327581at2"/>
<dbReference type="GO" id="GO:0006950">
    <property type="term" value="P:response to stress"/>
    <property type="evidence" value="ECO:0007669"/>
    <property type="project" value="TreeGrafter"/>
</dbReference>
<dbReference type="PROSITE" id="PS50995">
    <property type="entry name" value="HTH_MARR_2"/>
    <property type="match status" value="1"/>
</dbReference>
<reference evidence="5 6" key="1">
    <citation type="submission" date="2017-06" db="EMBL/GenBank/DDBJ databases">
        <authorList>
            <consortium name="Pathogen Informatics"/>
        </authorList>
    </citation>
    <scope>NUCLEOTIDE SEQUENCE [LARGE SCALE GENOMIC DNA]</scope>
    <source>
        <strain evidence="5 6">NCTC13788</strain>
    </source>
</reference>
<dbReference type="Pfam" id="PF01047">
    <property type="entry name" value="MarR"/>
    <property type="match status" value="1"/>
</dbReference>
<dbReference type="SMART" id="SM00347">
    <property type="entry name" value="HTH_MARR"/>
    <property type="match status" value="1"/>
</dbReference>
<dbReference type="InterPro" id="IPR039422">
    <property type="entry name" value="MarR/SlyA-like"/>
</dbReference>
<dbReference type="GO" id="GO:0003700">
    <property type="term" value="F:DNA-binding transcription factor activity"/>
    <property type="evidence" value="ECO:0007669"/>
    <property type="project" value="InterPro"/>
</dbReference>
<dbReference type="AlphaFoldDB" id="A0A239SW53"/>
<dbReference type="STRING" id="1123308.GCA_000380085_01149"/>
<evidence type="ECO:0000256" key="3">
    <source>
        <dbReference type="ARBA" id="ARBA00023163"/>
    </source>
</evidence>
<organism evidence="5 6">
    <name type="scientific">Streptococcus merionis</name>
    <dbReference type="NCBI Taxonomy" id="400065"/>
    <lineage>
        <taxon>Bacteria</taxon>
        <taxon>Bacillati</taxon>
        <taxon>Bacillota</taxon>
        <taxon>Bacilli</taxon>
        <taxon>Lactobacillales</taxon>
        <taxon>Streptococcaceae</taxon>
        <taxon>Streptococcus</taxon>
    </lineage>
</organism>
<evidence type="ECO:0000313" key="6">
    <source>
        <dbReference type="Proteomes" id="UP000215185"/>
    </source>
</evidence>
<dbReference type="PRINTS" id="PR00598">
    <property type="entry name" value="HTHMARR"/>
</dbReference>